<evidence type="ECO:0000313" key="1">
    <source>
        <dbReference type="EMBL" id="KAL0911334.1"/>
    </source>
</evidence>
<sequence>MDNYVDRVLFTLVPSIEEHLPTGHWRIIGRPSNSPSPATSPTTNTLGITCLLCLPMDPEQIQRTVDLILGQLGTVTQQIRETQGELADFKRQAGERLDNIDRLGNPVIYTPFRPHSSYMDMNVIIKPHVYLNHNFLRTSREVKLISIDNQGSQLKKPKKRKEKGGHANRKFALRFFHFVIGTSFKTKGRIGREPKLCKTLSPKYQTITKR</sequence>
<keyword evidence="2" id="KW-1185">Reference proteome</keyword>
<name>A0ABD0UF87_DENTH</name>
<accession>A0ABD0UF87</accession>
<reference evidence="1 2" key="1">
    <citation type="journal article" date="2024" name="Plant Biotechnol. J.">
        <title>Dendrobium thyrsiflorum genome and its molecular insights into genes involved in important horticultural traits.</title>
        <authorList>
            <person name="Chen B."/>
            <person name="Wang J.Y."/>
            <person name="Zheng P.J."/>
            <person name="Li K.L."/>
            <person name="Liang Y.M."/>
            <person name="Chen X.F."/>
            <person name="Zhang C."/>
            <person name="Zhao X."/>
            <person name="He X."/>
            <person name="Zhang G.Q."/>
            <person name="Liu Z.J."/>
            <person name="Xu Q."/>
        </authorList>
    </citation>
    <scope>NUCLEOTIDE SEQUENCE [LARGE SCALE GENOMIC DNA]</scope>
    <source>
        <strain evidence="1">GZMU011</strain>
    </source>
</reference>
<protein>
    <submittedName>
        <fullName evidence="1">Uncharacterized protein</fullName>
    </submittedName>
</protein>
<evidence type="ECO:0000313" key="2">
    <source>
        <dbReference type="Proteomes" id="UP001552299"/>
    </source>
</evidence>
<dbReference type="AlphaFoldDB" id="A0ABD0UF87"/>
<comment type="caution">
    <text evidence="1">The sequence shown here is derived from an EMBL/GenBank/DDBJ whole genome shotgun (WGS) entry which is preliminary data.</text>
</comment>
<gene>
    <name evidence="1" type="ORF">M5K25_019468</name>
</gene>
<organism evidence="1 2">
    <name type="scientific">Dendrobium thyrsiflorum</name>
    <name type="common">Pinecone-like raceme dendrobium</name>
    <name type="synonym">Orchid</name>
    <dbReference type="NCBI Taxonomy" id="117978"/>
    <lineage>
        <taxon>Eukaryota</taxon>
        <taxon>Viridiplantae</taxon>
        <taxon>Streptophyta</taxon>
        <taxon>Embryophyta</taxon>
        <taxon>Tracheophyta</taxon>
        <taxon>Spermatophyta</taxon>
        <taxon>Magnoliopsida</taxon>
        <taxon>Liliopsida</taxon>
        <taxon>Asparagales</taxon>
        <taxon>Orchidaceae</taxon>
        <taxon>Epidendroideae</taxon>
        <taxon>Malaxideae</taxon>
        <taxon>Dendrobiinae</taxon>
        <taxon>Dendrobium</taxon>
    </lineage>
</organism>
<dbReference type="EMBL" id="JANQDX010000015">
    <property type="protein sequence ID" value="KAL0911334.1"/>
    <property type="molecule type" value="Genomic_DNA"/>
</dbReference>
<proteinExistence type="predicted"/>
<dbReference type="Proteomes" id="UP001552299">
    <property type="component" value="Unassembled WGS sequence"/>
</dbReference>